<dbReference type="EMBL" id="JBBMFM010000012">
    <property type="protein sequence ID" value="MEQ2424363.1"/>
    <property type="molecule type" value="Genomic_DNA"/>
</dbReference>
<dbReference type="Proteomes" id="UP001454086">
    <property type="component" value="Unassembled WGS sequence"/>
</dbReference>
<sequence length="47" mass="5644">MKQITIKMNDEMHKTAKIKAVMQDKTFMQYVIDLIQKDLETKKEQTQ</sequence>
<comment type="caution">
    <text evidence="1">The sequence shown here is derived from an EMBL/GenBank/DDBJ whole genome shotgun (WGS) entry which is preliminary data.</text>
</comment>
<dbReference type="RefSeq" id="WP_349117879.1">
    <property type="nucleotide sequence ID" value="NZ_JBBMFM010000012.1"/>
</dbReference>
<accession>A0ABV1D1W5</accession>
<evidence type="ECO:0008006" key="3">
    <source>
        <dbReference type="Google" id="ProtNLM"/>
    </source>
</evidence>
<name>A0ABV1D1W5_9FIRM</name>
<keyword evidence="2" id="KW-1185">Reference proteome</keyword>
<dbReference type="InterPro" id="IPR038296">
    <property type="entry name" value="ParD_sf"/>
</dbReference>
<dbReference type="Gene3D" id="6.10.180.10">
    <property type="entry name" value="Antitoxin ParD"/>
    <property type="match status" value="1"/>
</dbReference>
<proteinExistence type="predicted"/>
<gene>
    <name evidence="1" type="ORF">WMQ36_05200</name>
</gene>
<organism evidence="1 2">
    <name type="scientific">Enterocloster hominis</name>
    <name type="common">ex Hitch et al. 2024</name>
    <dbReference type="NCBI Taxonomy" id="1917870"/>
    <lineage>
        <taxon>Bacteria</taxon>
        <taxon>Bacillati</taxon>
        <taxon>Bacillota</taxon>
        <taxon>Clostridia</taxon>
        <taxon>Lachnospirales</taxon>
        <taxon>Lachnospiraceae</taxon>
        <taxon>Enterocloster</taxon>
    </lineage>
</organism>
<evidence type="ECO:0000313" key="1">
    <source>
        <dbReference type="EMBL" id="MEQ2424363.1"/>
    </source>
</evidence>
<evidence type="ECO:0000313" key="2">
    <source>
        <dbReference type="Proteomes" id="UP001454086"/>
    </source>
</evidence>
<protein>
    <recommendedName>
        <fullName evidence="3">Toxin-antitoxin system protein</fullName>
    </recommendedName>
</protein>
<reference evidence="1 2" key="1">
    <citation type="submission" date="2024-03" db="EMBL/GenBank/DDBJ databases">
        <title>Human intestinal bacterial collection.</title>
        <authorList>
            <person name="Pauvert C."/>
            <person name="Hitch T.C.A."/>
            <person name="Clavel T."/>
        </authorList>
    </citation>
    <scope>NUCLEOTIDE SEQUENCE [LARGE SCALE GENOMIC DNA]</scope>
    <source>
        <strain evidence="1 2">CLA-SR-H021</strain>
    </source>
</reference>